<dbReference type="AlphaFoldDB" id="A0A0F9BKB1"/>
<protein>
    <submittedName>
        <fullName evidence="1">Uncharacterized protein</fullName>
    </submittedName>
</protein>
<accession>A0A0F9BKB1</accession>
<gene>
    <name evidence="1" type="ORF">LCGC14_2436400</name>
</gene>
<organism evidence="1">
    <name type="scientific">marine sediment metagenome</name>
    <dbReference type="NCBI Taxonomy" id="412755"/>
    <lineage>
        <taxon>unclassified sequences</taxon>
        <taxon>metagenomes</taxon>
        <taxon>ecological metagenomes</taxon>
    </lineage>
</organism>
<name>A0A0F9BKB1_9ZZZZ</name>
<comment type="caution">
    <text evidence="1">The sequence shown here is derived from an EMBL/GenBank/DDBJ whole genome shotgun (WGS) entry which is preliminary data.</text>
</comment>
<proteinExistence type="predicted"/>
<dbReference type="EMBL" id="LAZR01037389">
    <property type="protein sequence ID" value="KKL22339.1"/>
    <property type="molecule type" value="Genomic_DNA"/>
</dbReference>
<evidence type="ECO:0000313" key="1">
    <source>
        <dbReference type="EMBL" id="KKL22339.1"/>
    </source>
</evidence>
<sequence length="93" mass="11225">MPDKKLTPDELTAKIIEHDIFWDGVETTKKKGGYLLYTKKERIELIKEYARQKCKKQRYECNANFRRQSQREDIKWSWEQIGAIENAKEPEFD</sequence>
<reference evidence="1" key="1">
    <citation type="journal article" date="2015" name="Nature">
        <title>Complex archaea that bridge the gap between prokaryotes and eukaryotes.</title>
        <authorList>
            <person name="Spang A."/>
            <person name="Saw J.H."/>
            <person name="Jorgensen S.L."/>
            <person name="Zaremba-Niedzwiedzka K."/>
            <person name="Martijn J."/>
            <person name="Lind A.E."/>
            <person name="van Eijk R."/>
            <person name="Schleper C."/>
            <person name="Guy L."/>
            <person name="Ettema T.J."/>
        </authorList>
    </citation>
    <scope>NUCLEOTIDE SEQUENCE</scope>
</reference>